<dbReference type="Proteomes" id="UP000790709">
    <property type="component" value="Unassembled WGS sequence"/>
</dbReference>
<protein>
    <submittedName>
        <fullName evidence="1">WD40 repeat-like protein</fullName>
    </submittedName>
</protein>
<evidence type="ECO:0000313" key="1">
    <source>
        <dbReference type="EMBL" id="KAH7931388.1"/>
    </source>
</evidence>
<proteinExistence type="predicted"/>
<organism evidence="1 2">
    <name type="scientific">Leucogyrophana mollusca</name>
    <dbReference type="NCBI Taxonomy" id="85980"/>
    <lineage>
        <taxon>Eukaryota</taxon>
        <taxon>Fungi</taxon>
        <taxon>Dikarya</taxon>
        <taxon>Basidiomycota</taxon>
        <taxon>Agaricomycotina</taxon>
        <taxon>Agaricomycetes</taxon>
        <taxon>Agaricomycetidae</taxon>
        <taxon>Boletales</taxon>
        <taxon>Boletales incertae sedis</taxon>
        <taxon>Leucogyrophana</taxon>
    </lineage>
</organism>
<comment type="caution">
    <text evidence="1">The sequence shown here is derived from an EMBL/GenBank/DDBJ whole genome shotgun (WGS) entry which is preliminary data.</text>
</comment>
<keyword evidence="2" id="KW-1185">Reference proteome</keyword>
<gene>
    <name evidence="1" type="ORF">BV22DRAFT_1101297</name>
</gene>
<evidence type="ECO:0000313" key="2">
    <source>
        <dbReference type="Proteomes" id="UP000790709"/>
    </source>
</evidence>
<reference evidence="1" key="1">
    <citation type="journal article" date="2021" name="New Phytol.">
        <title>Evolutionary innovations through gain and loss of genes in the ectomycorrhizal Boletales.</title>
        <authorList>
            <person name="Wu G."/>
            <person name="Miyauchi S."/>
            <person name="Morin E."/>
            <person name="Kuo A."/>
            <person name="Drula E."/>
            <person name="Varga T."/>
            <person name="Kohler A."/>
            <person name="Feng B."/>
            <person name="Cao Y."/>
            <person name="Lipzen A."/>
            <person name="Daum C."/>
            <person name="Hundley H."/>
            <person name="Pangilinan J."/>
            <person name="Johnson J."/>
            <person name="Barry K."/>
            <person name="LaButti K."/>
            <person name="Ng V."/>
            <person name="Ahrendt S."/>
            <person name="Min B."/>
            <person name="Choi I.G."/>
            <person name="Park H."/>
            <person name="Plett J.M."/>
            <person name="Magnuson J."/>
            <person name="Spatafora J.W."/>
            <person name="Nagy L.G."/>
            <person name="Henrissat B."/>
            <person name="Grigoriev I.V."/>
            <person name="Yang Z.L."/>
            <person name="Xu J."/>
            <person name="Martin F.M."/>
        </authorList>
    </citation>
    <scope>NUCLEOTIDE SEQUENCE</scope>
    <source>
        <strain evidence="1">KUC20120723A-06</strain>
    </source>
</reference>
<sequence>MRTQHTSHPFPAFPVFSCAFLAPDQLVVGGGGGASRSGIKNRLRLYHVSDERQLKMVDELELEKDEDAPMSMAADPENRTFICGINSTETKLKQGGNENCRMFSVTGDSMSQVNTRGTLFSGNPDDYQRVTVLSPDGKFLAVAGENDFTLLAYPSLVPVAQPIHFAKGEIYDATFSSSHVVVATSSNLLLYALPQTDSEKPSKGKKKSKQKGKEKETPLPIANATPELQLVKTLTVPTLPGSPAGSTTTFRAARFHPSDHSFLYAALNTTAPRAPKAKSAKRQAYIVKWNVAVNPTGKDGWDAQVERLRKAGESWVTCLDASPNGKFLAFGLSDYSLCLVDTVTLAPLLSILKAHEFPVTTIRFNPTSRLLVSGSADCSLRVVGVPEQFGGQSWTMIMLIILALLAVALAIVMRK</sequence>
<name>A0ACB8C1S4_9AGAM</name>
<dbReference type="EMBL" id="MU266327">
    <property type="protein sequence ID" value="KAH7931388.1"/>
    <property type="molecule type" value="Genomic_DNA"/>
</dbReference>
<accession>A0ACB8C1S4</accession>